<dbReference type="InterPro" id="IPR000847">
    <property type="entry name" value="LysR_HTH_N"/>
</dbReference>
<dbReference type="PROSITE" id="PS50931">
    <property type="entry name" value="HTH_LYSR"/>
    <property type="match status" value="1"/>
</dbReference>
<dbReference type="RefSeq" id="WP_044832085.1">
    <property type="nucleotide sequence ID" value="NZ_CP059735.1"/>
</dbReference>
<dbReference type="InterPro" id="IPR005119">
    <property type="entry name" value="LysR_subst-bd"/>
</dbReference>
<dbReference type="Pfam" id="PF03466">
    <property type="entry name" value="LysR_substrate"/>
    <property type="match status" value="1"/>
</dbReference>
<gene>
    <name evidence="6" type="ORF">SG35_021545</name>
</gene>
<dbReference type="InterPro" id="IPR036390">
    <property type="entry name" value="WH_DNA-bd_sf"/>
</dbReference>
<evidence type="ECO:0000256" key="4">
    <source>
        <dbReference type="ARBA" id="ARBA00023163"/>
    </source>
</evidence>
<keyword evidence="3" id="KW-0238">DNA-binding</keyword>
<dbReference type="EMBL" id="CP059735">
    <property type="protein sequence ID" value="WDD97854.1"/>
    <property type="molecule type" value="Genomic_DNA"/>
</dbReference>
<evidence type="ECO:0000256" key="3">
    <source>
        <dbReference type="ARBA" id="ARBA00023125"/>
    </source>
</evidence>
<dbReference type="Gene3D" id="1.10.10.10">
    <property type="entry name" value="Winged helix-like DNA-binding domain superfamily/Winged helix DNA-binding domain"/>
    <property type="match status" value="1"/>
</dbReference>
<comment type="similarity">
    <text evidence="1">Belongs to the LysR transcriptional regulatory family.</text>
</comment>
<organism evidence="6 7">
    <name type="scientific">Thalassomonas actiniarum</name>
    <dbReference type="NCBI Taxonomy" id="485447"/>
    <lineage>
        <taxon>Bacteria</taxon>
        <taxon>Pseudomonadati</taxon>
        <taxon>Pseudomonadota</taxon>
        <taxon>Gammaproteobacteria</taxon>
        <taxon>Alteromonadales</taxon>
        <taxon>Colwelliaceae</taxon>
        <taxon>Thalassomonas</taxon>
    </lineage>
</organism>
<evidence type="ECO:0000313" key="7">
    <source>
        <dbReference type="Proteomes" id="UP000032568"/>
    </source>
</evidence>
<dbReference type="Pfam" id="PF00126">
    <property type="entry name" value="HTH_1"/>
    <property type="match status" value="1"/>
</dbReference>
<dbReference type="PANTHER" id="PTHR30537:SF5">
    <property type="entry name" value="HTH-TYPE TRANSCRIPTIONAL ACTIVATOR TTDR-RELATED"/>
    <property type="match status" value="1"/>
</dbReference>
<dbReference type="PANTHER" id="PTHR30537">
    <property type="entry name" value="HTH-TYPE TRANSCRIPTIONAL REGULATOR"/>
    <property type="match status" value="1"/>
</dbReference>
<dbReference type="InterPro" id="IPR036388">
    <property type="entry name" value="WH-like_DNA-bd_sf"/>
</dbReference>
<proteinExistence type="inferred from homology"/>
<sequence length="299" mass="33678">MVKINQLESLKVMKAVVEEGSFTGAAKRLEISAARVSKAIEQLEVTLDAVLFKRSTRHMQVTDSGERCYQSALLLLGQWQNLQQELAQKQQKPAGKIRLGLPMTWGLEVFAPLLSEFMQLYPEIEFDTRLSDQQVNVLAGDYDLVLRLTGQLADSSLLCQKITGYRFVVCATPEYLAQYGTPEQPADLARHACLMYHLPGMAKKWQFYQGDKVLDIYLEPKLVANNSLLIKSALLSHQGLAHIPEFIVADTLGRDQVKEVLTGYTTPALNLYALRAKEHSLSYRMRVFIAFLRERLASA</sequence>
<keyword evidence="7" id="KW-1185">Reference proteome</keyword>
<name>A0AAF0C2N9_9GAMM</name>
<evidence type="ECO:0000256" key="2">
    <source>
        <dbReference type="ARBA" id="ARBA00023015"/>
    </source>
</evidence>
<reference evidence="6 7" key="1">
    <citation type="journal article" date="2015" name="Genome Announc.">
        <title>Draft Genome Sequences of Marine Isolates of Thalassomonas viridans and Thalassomonas actiniarum.</title>
        <authorList>
            <person name="Olonade I."/>
            <person name="van Zyl L.J."/>
            <person name="Trindade M."/>
        </authorList>
    </citation>
    <scope>NUCLEOTIDE SEQUENCE [LARGE SCALE GENOMIC DNA]</scope>
    <source>
        <strain evidence="6 7">A5K-106</strain>
    </source>
</reference>
<dbReference type="SUPFAM" id="SSF53850">
    <property type="entry name" value="Periplasmic binding protein-like II"/>
    <property type="match status" value="1"/>
</dbReference>
<dbReference type="CDD" id="cd08422">
    <property type="entry name" value="PBP2_CrgA_like"/>
    <property type="match status" value="1"/>
</dbReference>
<keyword evidence="2" id="KW-0805">Transcription regulation</keyword>
<dbReference type="KEGG" id="tact:SG35_021545"/>
<protein>
    <submittedName>
        <fullName evidence="6">LysR family transcriptional regulator</fullName>
    </submittedName>
</protein>
<keyword evidence="4" id="KW-0804">Transcription</keyword>
<evidence type="ECO:0000259" key="5">
    <source>
        <dbReference type="PROSITE" id="PS50931"/>
    </source>
</evidence>
<reference evidence="6 7" key="2">
    <citation type="journal article" date="2022" name="Mar. Drugs">
        <title>Bioassay-Guided Fractionation Leads to the Detection of Cholic Acid Generated by the Rare Thalassomonas sp.</title>
        <authorList>
            <person name="Pheiffer F."/>
            <person name="Schneider Y.K."/>
            <person name="Hansen E.H."/>
            <person name="Andersen J.H."/>
            <person name="Isaksson J."/>
            <person name="Busche T."/>
            <person name="R C."/>
            <person name="Kalinowski J."/>
            <person name="Zyl L.V."/>
            <person name="Trindade M."/>
        </authorList>
    </citation>
    <scope>NUCLEOTIDE SEQUENCE [LARGE SCALE GENOMIC DNA]</scope>
    <source>
        <strain evidence="6 7">A5K-106</strain>
    </source>
</reference>
<evidence type="ECO:0000313" key="6">
    <source>
        <dbReference type="EMBL" id="WDD97854.1"/>
    </source>
</evidence>
<dbReference type="GO" id="GO:0003700">
    <property type="term" value="F:DNA-binding transcription factor activity"/>
    <property type="evidence" value="ECO:0007669"/>
    <property type="project" value="InterPro"/>
</dbReference>
<dbReference type="FunFam" id="1.10.10.10:FF:000001">
    <property type="entry name" value="LysR family transcriptional regulator"/>
    <property type="match status" value="1"/>
</dbReference>
<dbReference type="AlphaFoldDB" id="A0AAF0C2N9"/>
<evidence type="ECO:0000256" key="1">
    <source>
        <dbReference type="ARBA" id="ARBA00009437"/>
    </source>
</evidence>
<accession>A0AAF0C2N9</accession>
<dbReference type="GO" id="GO:0003677">
    <property type="term" value="F:DNA binding"/>
    <property type="evidence" value="ECO:0007669"/>
    <property type="project" value="UniProtKB-KW"/>
</dbReference>
<dbReference type="Gene3D" id="3.40.190.290">
    <property type="match status" value="1"/>
</dbReference>
<dbReference type="Proteomes" id="UP000032568">
    <property type="component" value="Chromosome"/>
</dbReference>
<dbReference type="InterPro" id="IPR058163">
    <property type="entry name" value="LysR-type_TF_proteobact-type"/>
</dbReference>
<dbReference type="SUPFAM" id="SSF46785">
    <property type="entry name" value="Winged helix' DNA-binding domain"/>
    <property type="match status" value="1"/>
</dbReference>
<feature type="domain" description="HTH lysR-type" evidence="5">
    <location>
        <begin position="5"/>
        <end position="62"/>
    </location>
</feature>